<sequence length="39" mass="4187">MPSPGLGADGVQPRTYATTAARRFTIRDGVPVRAPVEQF</sequence>
<name>A0A7W5A0H5_9ACTN</name>
<evidence type="ECO:0000313" key="1">
    <source>
        <dbReference type="EMBL" id="MBB3087273.1"/>
    </source>
</evidence>
<proteinExistence type="predicted"/>
<protein>
    <submittedName>
        <fullName evidence="1">Uncharacterized protein</fullName>
    </submittedName>
</protein>
<evidence type="ECO:0000313" key="2">
    <source>
        <dbReference type="Proteomes" id="UP000577707"/>
    </source>
</evidence>
<reference evidence="1 2" key="1">
    <citation type="submission" date="2020-08" db="EMBL/GenBank/DDBJ databases">
        <title>Genomic Encyclopedia of Type Strains, Phase III (KMG-III): the genomes of soil and plant-associated and newly described type strains.</title>
        <authorList>
            <person name="Whitman W."/>
        </authorList>
    </citation>
    <scope>NUCLEOTIDE SEQUENCE [LARGE SCALE GENOMIC DNA]</scope>
    <source>
        <strain evidence="1 2">CECT 3302</strain>
    </source>
</reference>
<dbReference type="Proteomes" id="UP000577707">
    <property type="component" value="Unassembled WGS sequence"/>
</dbReference>
<comment type="caution">
    <text evidence="1">The sequence shown here is derived from an EMBL/GenBank/DDBJ whole genome shotgun (WGS) entry which is preliminary data.</text>
</comment>
<keyword evidence="2" id="KW-1185">Reference proteome</keyword>
<dbReference type="AlphaFoldDB" id="A0A7W5A0H5"/>
<accession>A0A7W5A0H5</accession>
<organism evidence="1 2">
    <name type="scientific">Nocardioides albus</name>
    <dbReference type="NCBI Taxonomy" id="1841"/>
    <lineage>
        <taxon>Bacteria</taxon>
        <taxon>Bacillati</taxon>
        <taxon>Actinomycetota</taxon>
        <taxon>Actinomycetes</taxon>
        <taxon>Propionibacteriales</taxon>
        <taxon>Nocardioidaceae</taxon>
        <taxon>Nocardioides</taxon>
    </lineage>
</organism>
<gene>
    <name evidence="1" type="ORF">FHS12_000196</name>
</gene>
<dbReference type="EMBL" id="JACHXG010000001">
    <property type="protein sequence ID" value="MBB3087273.1"/>
    <property type="molecule type" value="Genomic_DNA"/>
</dbReference>